<evidence type="ECO:0000256" key="2">
    <source>
        <dbReference type="ARBA" id="ARBA00022516"/>
    </source>
</evidence>
<evidence type="ECO:0000259" key="18">
    <source>
        <dbReference type="Pfam" id="PF01210"/>
    </source>
</evidence>
<keyword evidence="8 13" id="KW-1208">Phospholipid metabolism</keyword>
<feature type="binding site" evidence="13">
    <location>
        <position position="145"/>
    </location>
    <ligand>
        <name>NADPH</name>
        <dbReference type="ChEBI" id="CHEBI:57783"/>
    </ligand>
</feature>
<evidence type="ECO:0000256" key="5">
    <source>
        <dbReference type="ARBA" id="ARBA00023027"/>
    </source>
</evidence>
<comment type="subcellular location">
    <subcellularLocation>
        <location evidence="13">Cytoplasm</location>
    </subcellularLocation>
</comment>
<feature type="binding site" evidence="13">
    <location>
        <position position="113"/>
    </location>
    <ligand>
        <name>NADPH</name>
        <dbReference type="ChEBI" id="CHEBI:57783"/>
    </ligand>
</feature>
<dbReference type="Gene3D" id="1.10.1040.10">
    <property type="entry name" value="N-(1-d-carboxylethyl)-l-norvaline Dehydrogenase, domain 2"/>
    <property type="match status" value="1"/>
</dbReference>
<evidence type="ECO:0000256" key="13">
    <source>
        <dbReference type="HAMAP-Rule" id="MF_00394"/>
    </source>
</evidence>
<gene>
    <name evidence="13" type="primary">gpsA</name>
    <name evidence="20" type="ORF">MARGE09_P3317</name>
</gene>
<feature type="binding site" evidence="15">
    <location>
        <begin position="260"/>
        <end position="261"/>
    </location>
    <ligand>
        <name>substrate</name>
    </ligand>
</feature>
<evidence type="ECO:0000256" key="8">
    <source>
        <dbReference type="ARBA" id="ARBA00023264"/>
    </source>
</evidence>
<dbReference type="InterPro" id="IPR036291">
    <property type="entry name" value="NAD(P)-bd_dom_sf"/>
</dbReference>
<dbReference type="FunFam" id="3.40.50.720:FF:000019">
    <property type="entry name" value="Glycerol-3-phosphate dehydrogenase [NAD(P)+]"/>
    <property type="match status" value="1"/>
</dbReference>
<evidence type="ECO:0000256" key="7">
    <source>
        <dbReference type="ARBA" id="ARBA00023209"/>
    </source>
</evidence>
<feature type="domain" description="Glycerol-3-phosphate dehydrogenase NAD-dependent C-terminal" evidence="19">
    <location>
        <begin position="185"/>
        <end position="325"/>
    </location>
</feature>
<evidence type="ECO:0000256" key="6">
    <source>
        <dbReference type="ARBA" id="ARBA00023098"/>
    </source>
</evidence>
<accession>A0AAN1WK68</accession>
<feature type="binding site" evidence="13">
    <location>
        <position position="141"/>
    </location>
    <ligand>
        <name>sn-glycerol 3-phosphate</name>
        <dbReference type="ChEBI" id="CHEBI:57597"/>
    </ligand>
</feature>
<comment type="catalytic activity">
    <reaction evidence="9">
        <text>sn-glycerol 3-phosphate + NADP(+) = dihydroxyacetone phosphate + NADPH + H(+)</text>
        <dbReference type="Rhea" id="RHEA:11096"/>
        <dbReference type="ChEBI" id="CHEBI:15378"/>
        <dbReference type="ChEBI" id="CHEBI:57597"/>
        <dbReference type="ChEBI" id="CHEBI:57642"/>
        <dbReference type="ChEBI" id="CHEBI:57783"/>
        <dbReference type="ChEBI" id="CHEBI:58349"/>
        <dbReference type="EC" id="1.1.1.94"/>
    </reaction>
    <physiologicalReaction direction="right-to-left" evidence="9">
        <dbReference type="Rhea" id="RHEA:11098"/>
    </physiologicalReaction>
</comment>
<dbReference type="HAMAP" id="MF_00394">
    <property type="entry name" value="NAD_Glyc3P_dehydrog"/>
    <property type="match status" value="1"/>
</dbReference>
<evidence type="ECO:0000256" key="17">
    <source>
        <dbReference type="RuleBase" id="RU000437"/>
    </source>
</evidence>
<organism evidence="20 21">
    <name type="scientific">Marinagarivorans cellulosilyticus</name>
    <dbReference type="NCBI Taxonomy" id="2721545"/>
    <lineage>
        <taxon>Bacteria</taxon>
        <taxon>Pseudomonadati</taxon>
        <taxon>Pseudomonadota</taxon>
        <taxon>Gammaproteobacteria</taxon>
        <taxon>Cellvibrionales</taxon>
        <taxon>Cellvibrionaceae</taxon>
        <taxon>Marinagarivorans</taxon>
    </lineage>
</organism>
<feature type="binding site" evidence="13">
    <location>
        <position position="39"/>
    </location>
    <ligand>
        <name>NADPH</name>
        <dbReference type="ChEBI" id="CHEBI:57783"/>
    </ligand>
</feature>
<dbReference type="Proteomes" id="UP001320119">
    <property type="component" value="Chromosome"/>
</dbReference>
<dbReference type="GO" id="GO:0005829">
    <property type="term" value="C:cytosol"/>
    <property type="evidence" value="ECO:0007669"/>
    <property type="project" value="TreeGrafter"/>
</dbReference>
<dbReference type="Pfam" id="PF01210">
    <property type="entry name" value="NAD_Gly3P_dh_N"/>
    <property type="match status" value="1"/>
</dbReference>
<feature type="binding site" evidence="16">
    <location>
        <position position="145"/>
    </location>
    <ligand>
        <name>NAD(+)</name>
        <dbReference type="ChEBI" id="CHEBI:57540"/>
    </ligand>
</feature>
<dbReference type="GO" id="GO:0046167">
    <property type="term" value="P:glycerol-3-phosphate biosynthetic process"/>
    <property type="evidence" value="ECO:0007669"/>
    <property type="project" value="UniProtKB-UniRule"/>
</dbReference>
<protein>
    <recommendedName>
        <fullName evidence="11 13">Glycerol-3-phosphate dehydrogenase [NAD(P)+]</fullName>
        <ecNumber evidence="10 13">1.1.1.94</ecNumber>
    </recommendedName>
    <alternativeName>
        <fullName evidence="13">NAD(P)(+)-dependent glycerol-3-phosphate dehydrogenase</fullName>
    </alternativeName>
    <alternativeName>
        <fullName evidence="12 13">NAD(P)H-dependent dihydroxyacetone-phosphate reductase</fullName>
    </alternativeName>
</protein>
<dbReference type="GO" id="GO:0005975">
    <property type="term" value="P:carbohydrate metabolic process"/>
    <property type="evidence" value="ECO:0007669"/>
    <property type="project" value="InterPro"/>
</dbReference>
<keyword evidence="21" id="KW-1185">Reference proteome</keyword>
<feature type="binding site" evidence="13">
    <location>
        <position position="286"/>
    </location>
    <ligand>
        <name>NADPH</name>
        <dbReference type="ChEBI" id="CHEBI:57783"/>
    </ligand>
</feature>
<evidence type="ECO:0000256" key="4">
    <source>
        <dbReference type="ARBA" id="ARBA00023002"/>
    </source>
</evidence>
<dbReference type="RefSeq" id="WP_236984057.1">
    <property type="nucleotide sequence ID" value="NZ_AP023086.1"/>
</dbReference>
<feature type="binding site" evidence="13">
    <location>
        <position position="259"/>
    </location>
    <ligand>
        <name>sn-glycerol 3-phosphate</name>
        <dbReference type="ChEBI" id="CHEBI:57597"/>
    </ligand>
</feature>
<feature type="binding site" evidence="16">
    <location>
        <begin position="15"/>
        <end position="20"/>
    </location>
    <ligand>
        <name>NAD(+)</name>
        <dbReference type="ChEBI" id="CHEBI:57540"/>
    </ligand>
</feature>
<dbReference type="EC" id="1.1.1.94" evidence="10 13"/>
<keyword evidence="5 13" id="KW-0520">NAD</keyword>
<feature type="domain" description="Glycerol-3-phosphate dehydrogenase NAD-dependent N-terminal" evidence="18">
    <location>
        <begin position="11"/>
        <end position="164"/>
    </location>
</feature>
<evidence type="ECO:0000256" key="3">
    <source>
        <dbReference type="ARBA" id="ARBA00022857"/>
    </source>
</evidence>
<dbReference type="Gene3D" id="3.40.50.720">
    <property type="entry name" value="NAD(P)-binding Rossmann-like Domain"/>
    <property type="match status" value="1"/>
</dbReference>
<keyword evidence="6 13" id="KW-0443">Lipid metabolism</keyword>
<evidence type="ECO:0000256" key="14">
    <source>
        <dbReference type="PIRSR" id="PIRSR000114-1"/>
    </source>
</evidence>
<dbReference type="InterPro" id="IPR008927">
    <property type="entry name" value="6-PGluconate_DH-like_C_sf"/>
</dbReference>
<dbReference type="FunFam" id="1.10.1040.10:FF:000001">
    <property type="entry name" value="Glycerol-3-phosphate dehydrogenase [NAD(P)+]"/>
    <property type="match status" value="1"/>
</dbReference>
<feature type="binding site" evidence="13">
    <location>
        <position position="113"/>
    </location>
    <ligand>
        <name>sn-glycerol 3-phosphate</name>
        <dbReference type="ChEBI" id="CHEBI:57597"/>
    </ligand>
</feature>
<feature type="binding site" evidence="13">
    <location>
        <position position="18"/>
    </location>
    <ligand>
        <name>NADPH</name>
        <dbReference type="ChEBI" id="CHEBI:57783"/>
    </ligand>
</feature>
<evidence type="ECO:0000313" key="21">
    <source>
        <dbReference type="Proteomes" id="UP001320119"/>
    </source>
</evidence>
<comment type="catalytic activity">
    <reaction evidence="13">
        <text>sn-glycerol 3-phosphate + NAD(+) = dihydroxyacetone phosphate + NADH + H(+)</text>
        <dbReference type="Rhea" id="RHEA:11092"/>
        <dbReference type="ChEBI" id="CHEBI:15378"/>
        <dbReference type="ChEBI" id="CHEBI:57540"/>
        <dbReference type="ChEBI" id="CHEBI:57597"/>
        <dbReference type="ChEBI" id="CHEBI:57642"/>
        <dbReference type="ChEBI" id="CHEBI:57945"/>
        <dbReference type="EC" id="1.1.1.94"/>
    </reaction>
</comment>
<comment type="function">
    <text evidence="13">Catalyzes the reduction of the glycolytic intermediate dihydroxyacetone phosphate (DHAP) to sn-glycerol 3-phosphate (G3P), the key precursor for phospholipid synthesis.</text>
</comment>
<comment type="pathway">
    <text evidence="13">Membrane lipid metabolism; glycerophospholipid metabolism.</text>
</comment>
<feature type="binding site" evidence="15">
    <location>
        <position position="113"/>
    </location>
    <ligand>
        <name>substrate</name>
    </ligand>
</feature>
<dbReference type="PANTHER" id="PTHR11728:SF1">
    <property type="entry name" value="GLYCEROL-3-PHOSPHATE DEHYDROGENASE [NAD(+)] 2, CHLOROPLASTIC"/>
    <property type="match status" value="1"/>
</dbReference>
<feature type="binding site" evidence="13">
    <location>
        <position position="260"/>
    </location>
    <ligand>
        <name>NADPH</name>
        <dbReference type="ChEBI" id="CHEBI:57783"/>
    </ligand>
</feature>
<evidence type="ECO:0000256" key="1">
    <source>
        <dbReference type="ARBA" id="ARBA00011009"/>
    </source>
</evidence>
<dbReference type="GO" id="GO:0047952">
    <property type="term" value="F:glycerol-3-phosphate dehydrogenase [NAD(P)+] activity"/>
    <property type="evidence" value="ECO:0007669"/>
    <property type="project" value="UniProtKB-UniRule"/>
</dbReference>
<keyword evidence="2 13" id="KW-0444">Lipid biosynthesis</keyword>
<evidence type="ECO:0000256" key="11">
    <source>
        <dbReference type="ARBA" id="ARBA00069372"/>
    </source>
</evidence>
<dbReference type="NCBIfam" id="NF000940">
    <property type="entry name" value="PRK00094.1-2"/>
    <property type="match status" value="1"/>
</dbReference>
<keyword evidence="7 13" id="KW-0594">Phospholipid biosynthesis</keyword>
<dbReference type="AlphaFoldDB" id="A0AAN1WK68"/>
<feature type="active site" description="Proton acceptor" evidence="13 14">
    <location>
        <position position="196"/>
    </location>
</feature>
<dbReference type="InterPro" id="IPR011128">
    <property type="entry name" value="G3P_DH_NAD-dep_N"/>
</dbReference>
<evidence type="ECO:0000259" key="19">
    <source>
        <dbReference type="Pfam" id="PF07479"/>
    </source>
</evidence>
<feature type="binding site" evidence="16">
    <location>
        <position position="260"/>
    </location>
    <ligand>
        <name>NAD(+)</name>
        <dbReference type="ChEBI" id="CHEBI:57540"/>
    </ligand>
</feature>
<keyword evidence="13" id="KW-0547">Nucleotide-binding</keyword>
<dbReference type="InterPro" id="IPR006109">
    <property type="entry name" value="G3P_DH_NAD-dep_C"/>
</dbReference>
<dbReference type="Pfam" id="PF07479">
    <property type="entry name" value="NAD_Gly3P_dh_C"/>
    <property type="match status" value="1"/>
</dbReference>
<feature type="binding site" evidence="13">
    <location>
        <position position="261"/>
    </location>
    <ligand>
        <name>sn-glycerol 3-phosphate</name>
        <dbReference type="ChEBI" id="CHEBI:57597"/>
    </ligand>
</feature>
<sequence>MALSSESVRRVAVLGGGSFGTAIANIIATNGHRARLWIRDEARAQECRETRCNRQYLPNYQLHSDLAFCSDLAQCVEGCDLVVIAIPSKSFREVAEQVSGLLKPGTIVVSTTKGIEIGSFTLMSQILEQELQDVKIGVLSGPNFAAEIVNNQYTASVVASEHQEVLELIPGVFSSGTFRVYSNPDRYGVELAGALKNIYAIITGMAAALGCGQNTLAMILTRSLAEMSRFANCLGADTMTFLGLAGVGDLILTCTSDMSRNYRAGYAVGKGQSLDQAVSDIGQAVEGVNTLKTVKHKADELGVYMPLVQALYAVLFMQQNIESIIQQLMTGEANTDVEYDR</sequence>
<dbReference type="NCBIfam" id="NF000946">
    <property type="entry name" value="PRK00094.2-4"/>
    <property type="match status" value="1"/>
</dbReference>
<evidence type="ECO:0000256" key="15">
    <source>
        <dbReference type="PIRSR" id="PIRSR000114-2"/>
    </source>
</evidence>
<evidence type="ECO:0000256" key="10">
    <source>
        <dbReference type="ARBA" id="ARBA00066687"/>
    </source>
</evidence>
<comment type="similarity">
    <text evidence="1 13 17">Belongs to the NAD-dependent glycerol-3-phosphate dehydrogenase family.</text>
</comment>
<dbReference type="KEGG" id="marq:MARGE09_P3317"/>
<dbReference type="GO" id="GO:0051287">
    <property type="term" value="F:NAD binding"/>
    <property type="evidence" value="ECO:0007669"/>
    <property type="project" value="InterPro"/>
</dbReference>
<keyword evidence="4 13" id="KW-0560">Oxidoreductase</keyword>
<dbReference type="SUPFAM" id="SSF48179">
    <property type="entry name" value="6-phosphogluconate dehydrogenase C-terminal domain-like"/>
    <property type="match status" value="1"/>
</dbReference>
<dbReference type="InterPro" id="IPR013328">
    <property type="entry name" value="6PGD_dom2"/>
</dbReference>
<dbReference type="InterPro" id="IPR006168">
    <property type="entry name" value="G3P_DH_NAD-dep"/>
</dbReference>
<feature type="binding site" evidence="13">
    <location>
        <position position="56"/>
    </location>
    <ligand>
        <name>NADPH</name>
        <dbReference type="ChEBI" id="CHEBI:57783"/>
    </ligand>
</feature>
<dbReference type="PANTHER" id="PTHR11728">
    <property type="entry name" value="GLYCEROL-3-PHOSPHATE DEHYDROGENASE"/>
    <property type="match status" value="1"/>
</dbReference>
<evidence type="ECO:0000256" key="9">
    <source>
        <dbReference type="ARBA" id="ARBA00052716"/>
    </source>
</evidence>
<feature type="binding site" evidence="13">
    <location>
        <position position="196"/>
    </location>
    <ligand>
        <name>sn-glycerol 3-phosphate</name>
        <dbReference type="ChEBI" id="CHEBI:57597"/>
    </ligand>
</feature>
<proteinExistence type="inferred from homology"/>
<dbReference type="EMBL" id="AP023086">
    <property type="protein sequence ID" value="BCD99116.1"/>
    <property type="molecule type" value="Genomic_DNA"/>
</dbReference>
<feature type="binding site" evidence="13">
    <location>
        <position position="260"/>
    </location>
    <ligand>
        <name>sn-glycerol 3-phosphate</name>
        <dbReference type="ChEBI" id="CHEBI:57597"/>
    </ligand>
</feature>
<dbReference type="PIRSF" id="PIRSF000114">
    <property type="entry name" value="Glycerol-3-P_dh"/>
    <property type="match status" value="1"/>
</dbReference>
<dbReference type="GO" id="GO:0046474">
    <property type="term" value="P:glycerophospholipid biosynthetic process"/>
    <property type="evidence" value="ECO:0007669"/>
    <property type="project" value="TreeGrafter"/>
</dbReference>
<dbReference type="NCBIfam" id="NF000942">
    <property type="entry name" value="PRK00094.1-4"/>
    <property type="match status" value="1"/>
</dbReference>
<reference evidence="20 21" key="1">
    <citation type="journal article" date="2022" name="IScience">
        <title>An ultrasensitive nanofiber-based assay for enzymatic hydrolysis and deep-sea microbial degradation of cellulose.</title>
        <authorList>
            <person name="Tsudome M."/>
            <person name="Tachioka M."/>
            <person name="Miyazaki M."/>
            <person name="Uchimura K."/>
            <person name="Tsuda M."/>
            <person name="Takaki Y."/>
            <person name="Deguchi S."/>
        </authorList>
    </citation>
    <scope>NUCLEOTIDE SEQUENCE [LARGE SCALE GENOMIC DNA]</scope>
    <source>
        <strain evidence="20 21">GE09</strain>
    </source>
</reference>
<dbReference type="SUPFAM" id="SSF51735">
    <property type="entry name" value="NAD(P)-binding Rossmann-fold domains"/>
    <property type="match status" value="1"/>
</dbReference>
<name>A0AAN1WK68_9GAMM</name>
<feature type="binding site" evidence="13">
    <location>
        <position position="249"/>
    </location>
    <ligand>
        <name>sn-glycerol 3-phosphate</name>
        <dbReference type="ChEBI" id="CHEBI:57597"/>
    </ligand>
</feature>
<feature type="binding site" evidence="13">
    <location>
        <position position="19"/>
    </location>
    <ligand>
        <name>NADPH</name>
        <dbReference type="ChEBI" id="CHEBI:57783"/>
    </ligand>
</feature>
<dbReference type="PRINTS" id="PR00077">
    <property type="entry name" value="GPDHDRGNASE"/>
</dbReference>
<dbReference type="GO" id="GO:0046168">
    <property type="term" value="P:glycerol-3-phosphate catabolic process"/>
    <property type="evidence" value="ECO:0007669"/>
    <property type="project" value="InterPro"/>
</dbReference>
<evidence type="ECO:0000313" key="20">
    <source>
        <dbReference type="EMBL" id="BCD99116.1"/>
    </source>
</evidence>
<keyword evidence="13" id="KW-0963">Cytoplasm</keyword>
<evidence type="ECO:0000256" key="16">
    <source>
        <dbReference type="PIRSR" id="PIRSR000114-3"/>
    </source>
</evidence>
<evidence type="ECO:0000256" key="12">
    <source>
        <dbReference type="ARBA" id="ARBA00080511"/>
    </source>
</evidence>
<comment type="caution">
    <text evidence="13">Lacks conserved residue(s) required for the propagation of feature annotation.</text>
</comment>
<keyword evidence="3 13" id="KW-0521">NADP</keyword>